<dbReference type="Gene3D" id="6.10.340.10">
    <property type="match status" value="1"/>
</dbReference>
<feature type="domain" description="HAMP" evidence="20">
    <location>
        <begin position="173"/>
        <end position="225"/>
    </location>
</feature>
<evidence type="ECO:0000256" key="6">
    <source>
        <dbReference type="ARBA" id="ARBA00022679"/>
    </source>
</evidence>
<dbReference type="InterPro" id="IPR003661">
    <property type="entry name" value="HisK_dim/P_dom"/>
</dbReference>
<dbReference type="SMART" id="SM00448">
    <property type="entry name" value="REC"/>
    <property type="match status" value="1"/>
</dbReference>
<evidence type="ECO:0000256" key="12">
    <source>
        <dbReference type="ARBA" id="ARBA00022989"/>
    </source>
</evidence>
<dbReference type="InterPro" id="IPR004358">
    <property type="entry name" value="Sig_transdc_His_kin-like_C"/>
</dbReference>
<dbReference type="GO" id="GO:0005886">
    <property type="term" value="C:plasma membrane"/>
    <property type="evidence" value="ECO:0007669"/>
    <property type="project" value="UniProtKB-SubCell"/>
</dbReference>
<dbReference type="PANTHER" id="PTHR45339">
    <property type="entry name" value="HYBRID SIGNAL TRANSDUCTION HISTIDINE KINASE J"/>
    <property type="match status" value="1"/>
</dbReference>
<sequence length="774" mass="85331">MSIRTKTILGIAVIEIALLMVLTFYAMSFLSQSNEKQLIQRANGAATMFSHAAKNAVLSTDLATLNDLIDEFIQLEDVAYVRVLRNGREMAHAGDKDLLARQMIEDSTLSGVSDGIFDVRVPISVGTTEFATVDIGFETAPISAMLSEAKQAIIAIASIEVVLVALFSFVLGTYLTRSLTRLATAAHTLGQSGPGFQLNDQRPDELGDVARAFDSMSAKLEKDYIDLNTARADAEQASSSKSRFLASMSHEIRTPMNGVLGILNILEETNLTKEQQKLVNTATESGHFLLSVINDILDFTRMESNTLILENRPFDLHRCITSVTDSFYPTARAQGLVLHCYIEPSVPVMVLGDKNRVKQILLNLIGNAVKFTHEGSIRIHVSSTASEGSHATIKCEISDTGIGISKNAIDYLFDEFTMVDQSYSRSKEGSGLGLAICKRLCNLMDGDVNVQSEPDVGSTFAFTIQLELANEESSTSESNENTKTAVRDDLAILVAEDNKANQLVIKEMFKRLNLKIDIAENGHQAVNQVKQYNYDLIFMDISMPEMDGIQACQAIRAMPDARSASTPIIALTAHSLAGDKEKFLACGMDDYISKPLRLSQLVEKIDLFTNRSIAKATQASEDTSIVNMQQDVTLTDDALTPNMDTHPIEKDTINLELVDEVILQQMIEDTSADVIPLLIDHYLEESHQRLEKIYLAMDNKDKETLEFEAHTLGSSSLALGNRTLSNLARKIEHQCLDGQCQLAFELKEELQQVANDSLEALEQRKMKGFTESTK</sequence>
<evidence type="ECO:0000256" key="2">
    <source>
        <dbReference type="ARBA" id="ARBA00004651"/>
    </source>
</evidence>
<dbReference type="EMBL" id="JRWP01000002">
    <property type="protein sequence ID" value="KGY10646.1"/>
    <property type="molecule type" value="Genomic_DNA"/>
</dbReference>
<dbReference type="Pfam" id="PF02518">
    <property type="entry name" value="HATPase_c"/>
    <property type="match status" value="1"/>
</dbReference>
<evidence type="ECO:0000259" key="20">
    <source>
        <dbReference type="PROSITE" id="PS50885"/>
    </source>
</evidence>
<keyword evidence="12 17" id="KW-1133">Transmembrane helix</keyword>
<feature type="domain" description="HPt" evidence="21">
    <location>
        <begin position="671"/>
        <end position="764"/>
    </location>
</feature>
<accession>A0A0A5I461</accession>
<dbReference type="Pfam" id="PF01627">
    <property type="entry name" value="Hpt"/>
    <property type="match status" value="1"/>
</dbReference>
<dbReference type="InterPro" id="IPR036641">
    <property type="entry name" value="HPT_dom_sf"/>
</dbReference>
<dbReference type="InterPro" id="IPR036097">
    <property type="entry name" value="HisK_dim/P_sf"/>
</dbReference>
<dbReference type="InterPro" id="IPR036890">
    <property type="entry name" value="HATPase_C_sf"/>
</dbReference>
<dbReference type="Gene3D" id="3.40.50.2300">
    <property type="match status" value="1"/>
</dbReference>
<protein>
    <recommendedName>
        <fullName evidence="3">histidine kinase</fullName>
        <ecNumber evidence="3">2.7.13.3</ecNumber>
    </recommendedName>
</protein>
<dbReference type="OrthoDB" id="9810730at2"/>
<evidence type="ECO:0000256" key="1">
    <source>
        <dbReference type="ARBA" id="ARBA00000085"/>
    </source>
</evidence>
<dbReference type="SMART" id="SM00387">
    <property type="entry name" value="HATPase_c"/>
    <property type="match status" value="1"/>
</dbReference>
<dbReference type="Pfam" id="PF00512">
    <property type="entry name" value="HisKA"/>
    <property type="match status" value="1"/>
</dbReference>
<keyword evidence="11" id="KW-0067">ATP-binding</keyword>
<dbReference type="PROSITE" id="PS50885">
    <property type="entry name" value="HAMP"/>
    <property type="match status" value="1"/>
</dbReference>
<dbReference type="SUPFAM" id="SSF47384">
    <property type="entry name" value="Homodimeric domain of signal transducing histidine kinase"/>
    <property type="match status" value="1"/>
</dbReference>
<evidence type="ECO:0000256" key="17">
    <source>
        <dbReference type="SAM" id="Phobius"/>
    </source>
</evidence>
<dbReference type="RefSeq" id="WP_038186972.1">
    <property type="nucleotide sequence ID" value="NZ_JRWP01000002.1"/>
</dbReference>
<dbReference type="SUPFAM" id="SSF52172">
    <property type="entry name" value="CheY-like"/>
    <property type="match status" value="1"/>
</dbReference>
<dbReference type="InterPro" id="IPR008207">
    <property type="entry name" value="Sig_transdc_His_kin_Hpt_dom"/>
</dbReference>
<feature type="modified residue" description="Phosphohistidine" evidence="15">
    <location>
        <position position="710"/>
    </location>
</feature>
<dbReference type="SUPFAM" id="SSF47226">
    <property type="entry name" value="Histidine-containing phosphotransfer domain, HPT domain"/>
    <property type="match status" value="1"/>
</dbReference>
<evidence type="ECO:0000259" key="19">
    <source>
        <dbReference type="PROSITE" id="PS50110"/>
    </source>
</evidence>
<evidence type="ECO:0000256" key="10">
    <source>
        <dbReference type="ARBA" id="ARBA00022801"/>
    </source>
</evidence>
<evidence type="ECO:0000256" key="13">
    <source>
        <dbReference type="ARBA" id="ARBA00023012"/>
    </source>
</evidence>
<dbReference type="Gene3D" id="1.10.287.130">
    <property type="match status" value="1"/>
</dbReference>
<dbReference type="Pfam" id="PF00672">
    <property type="entry name" value="HAMP"/>
    <property type="match status" value="1"/>
</dbReference>
<keyword evidence="13" id="KW-0902">Two-component regulatory system</keyword>
<evidence type="ECO:0000313" key="22">
    <source>
        <dbReference type="EMBL" id="KGY10646.1"/>
    </source>
</evidence>
<dbReference type="Gene3D" id="1.20.120.160">
    <property type="entry name" value="HPT domain"/>
    <property type="match status" value="1"/>
</dbReference>
<dbReference type="InterPro" id="IPR001789">
    <property type="entry name" value="Sig_transdc_resp-reg_receiver"/>
</dbReference>
<keyword evidence="7 17" id="KW-0812">Transmembrane</keyword>
<dbReference type="PROSITE" id="PS50109">
    <property type="entry name" value="HIS_KIN"/>
    <property type="match status" value="1"/>
</dbReference>
<dbReference type="Gene3D" id="3.30.565.10">
    <property type="entry name" value="Histidine kinase-like ATPase, C-terminal domain"/>
    <property type="match status" value="1"/>
</dbReference>
<dbReference type="PRINTS" id="PR00344">
    <property type="entry name" value="BCTRLSENSOR"/>
</dbReference>
<evidence type="ECO:0000313" key="23">
    <source>
        <dbReference type="Proteomes" id="UP000030451"/>
    </source>
</evidence>
<feature type="domain" description="Histidine kinase" evidence="18">
    <location>
        <begin position="247"/>
        <end position="468"/>
    </location>
</feature>
<dbReference type="GO" id="GO:0016787">
    <property type="term" value="F:hydrolase activity"/>
    <property type="evidence" value="ECO:0007669"/>
    <property type="project" value="UniProtKB-KW"/>
</dbReference>
<dbReference type="PANTHER" id="PTHR45339:SF1">
    <property type="entry name" value="HYBRID SIGNAL TRANSDUCTION HISTIDINE KINASE J"/>
    <property type="match status" value="1"/>
</dbReference>
<dbReference type="FunFam" id="1.10.287.130:FF:000004">
    <property type="entry name" value="Ethylene receptor 1"/>
    <property type="match status" value="1"/>
</dbReference>
<evidence type="ECO:0000256" key="8">
    <source>
        <dbReference type="ARBA" id="ARBA00022741"/>
    </source>
</evidence>
<dbReference type="InterPro" id="IPR011006">
    <property type="entry name" value="CheY-like_superfamily"/>
</dbReference>
<organism evidence="22 23">
    <name type="scientific">Photobacterium sp. (strain ATCC 43367)</name>
    <dbReference type="NCBI Taxonomy" id="379097"/>
    <lineage>
        <taxon>Bacteria</taxon>
        <taxon>Pseudomonadati</taxon>
        <taxon>Pseudomonadota</taxon>
        <taxon>Gammaproteobacteria</taxon>
        <taxon>Vibrionales</taxon>
        <taxon>Vibrionaceae</taxon>
        <taxon>Vibrio</taxon>
        <taxon>Vibrio oreintalis group</taxon>
    </lineage>
</organism>
<dbReference type="PROSITE" id="PS50110">
    <property type="entry name" value="RESPONSE_REGULATORY"/>
    <property type="match status" value="1"/>
</dbReference>
<keyword evidence="14 17" id="KW-0472">Membrane</keyword>
<name>A0A0A5I461_PHOS4</name>
<evidence type="ECO:0000259" key="21">
    <source>
        <dbReference type="PROSITE" id="PS50894"/>
    </source>
</evidence>
<feature type="domain" description="Response regulatory" evidence="19">
    <location>
        <begin position="491"/>
        <end position="609"/>
    </location>
</feature>
<dbReference type="SUPFAM" id="SSF55874">
    <property type="entry name" value="ATPase domain of HSP90 chaperone/DNA topoisomerase II/histidine kinase"/>
    <property type="match status" value="1"/>
</dbReference>
<dbReference type="CDD" id="cd00082">
    <property type="entry name" value="HisKA"/>
    <property type="match status" value="1"/>
</dbReference>
<dbReference type="STRING" id="379097.SE23_10610"/>
<keyword evidence="6" id="KW-0808">Transferase</keyword>
<evidence type="ECO:0000256" key="7">
    <source>
        <dbReference type="ARBA" id="ARBA00022692"/>
    </source>
</evidence>
<gene>
    <name evidence="22" type="ORF">NM06_00885</name>
</gene>
<evidence type="ECO:0000256" key="14">
    <source>
        <dbReference type="ARBA" id="ARBA00023136"/>
    </source>
</evidence>
<dbReference type="Proteomes" id="UP000030451">
    <property type="component" value="Unassembled WGS sequence"/>
</dbReference>
<keyword evidence="10" id="KW-0378">Hydrolase</keyword>
<dbReference type="EC" id="2.7.13.3" evidence="3"/>
<keyword evidence="9 22" id="KW-0418">Kinase</keyword>
<dbReference type="InterPro" id="IPR003594">
    <property type="entry name" value="HATPase_dom"/>
</dbReference>
<dbReference type="CDD" id="cd16922">
    <property type="entry name" value="HATPase_EvgS-ArcB-TorS-like"/>
    <property type="match status" value="1"/>
</dbReference>
<proteinExistence type="predicted"/>
<dbReference type="InterPro" id="IPR005467">
    <property type="entry name" value="His_kinase_dom"/>
</dbReference>
<keyword evidence="4" id="KW-1003">Cell membrane</keyword>
<dbReference type="GO" id="GO:0000155">
    <property type="term" value="F:phosphorelay sensor kinase activity"/>
    <property type="evidence" value="ECO:0007669"/>
    <property type="project" value="InterPro"/>
</dbReference>
<dbReference type="InterPro" id="IPR003660">
    <property type="entry name" value="HAMP_dom"/>
</dbReference>
<evidence type="ECO:0000256" key="5">
    <source>
        <dbReference type="ARBA" id="ARBA00022553"/>
    </source>
</evidence>
<reference evidence="22 23" key="1">
    <citation type="submission" date="2014-10" db="EMBL/GenBank/DDBJ databases">
        <title>Genome sequencing of Vibrio sinaloensis T08.</title>
        <authorList>
            <person name="Chan K.-G."/>
            <person name="Mohamad N.I."/>
        </authorList>
    </citation>
    <scope>NUCLEOTIDE SEQUENCE [LARGE SCALE GENOMIC DNA]</scope>
    <source>
        <strain evidence="22 23">T08</strain>
    </source>
</reference>
<dbReference type="CDD" id="cd17546">
    <property type="entry name" value="REC_hyHK_CKI1_RcsC-like"/>
    <property type="match status" value="1"/>
</dbReference>
<evidence type="ECO:0000256" key="11">
    <source>
        <dbReference type="ARBA" id="ARBA00022840"/>
    </source>
</evidence>
<feature type="transmembrane region" description="Helical" evidence="17">
    <location>
        <begin position="6"/>
        <end position="27"/>
    </location>
</feature>
<evidence type="ECO:0000256" key="3">
    <source>
        <dbReference type="ARBA" id="ARBA00012438"/>
    </source>
</evidence>
<dbReference type="CDD" id="cd06225">
    <property type="entry name" value="HAMP"/>
    <property type="match status" value="1"/>
</dbReference>
<dbReference type="AlphaFoldDB" id="A0A0A5I461"/>
<evidence type="ECO:0000256" key="16">
    <source>
        <dbReference type="PROSITE-ProRule" id="PRU00169"/>
    </source>
</evidence>
<feature type="modified residue" description="4-aspartylphosphate" evidence="16">
    <location>
        <position position="540"/>
    </location>
</feature>
<dbReference type="SMART" id="SM00304">
    <property type="entry name" value="HAMP"/>
    <property type="match status" value="1"/>
</dbReference>
<dbReference type="FunFam" id="3.30.565.10:FF:000010">
    <property type="entry name" value="Sensor histidine kinase RcsC"/>
    <property type="match status" value="1"/>
</dbReference>
<dbReference type="PROSITE" id="PS50894">
    <property type="entry name" value="HPT"/>
    <property type="match status" value="1"/>
</dbReference>
<evidence type="ECO:0000259" key="18">
    <source>
        <dbReference type="PROSITE" id="PS50109"/>
    </source>
</evidence>
<evidence type="ECO:0000256" key="9">
    <source>
        <dbReference type="ARBA" id="ARBA00022777"/>
    </source>
</evidence>
<comment type="catalytic activity">
    <reaction evidence="1">
        <text>ATP + protein L-histidine = ADP + protein N-phospho-L-histidine.</text>
        <dbReference type="EC" id="2.7.13.3"/>
    </reaction>
</comment>
<keyword evidence="5 16" id="KW-0597">Phosphoprotein</keyword>
<evidence type="ECO:0000256" key="4">
    <source>
        <dbReference type="ARBA" id="ARBA00022475"/>
    </source>
</evidence>
<dbReference type="GO" id="GO:0005524">
    <property type="term" value="F:ATP binding"/>
    <property type="evidence" value="ECO:0007669"/>
    <property type="project" value="UniProtKB-KW"/>
</dbReference>
<dbReference type="Pfam" id="PF00072">
    <property type="entry name" value="Response_reg"/>
    <property type="match status" value="1"/>
</dbReference>
<dbReference type="SMART" id="SM00388">
    <property type="entry name" value="HisKA"/>
    <property type="match status" value="1"/>
</dbReference>
<evidence type="ECO:0000256" key="15">
    <source>
        <dbReference type="PROSITE-ProRule" id="PRU00110"/>
    </source>
</evidence>
<comment type="caution">
    <text evidence="22">The sequence shown here is derived from an EMBL/GenBank/DDBJ whole genome shotgun (WGS) entry which is preliminary data.</text>
</comment>
<keyword evidence="8" id="KW-0547">Nucleotide-binding</keyword>
<comment type="subcellular location">
    <subcellularLocation>
        <location evidence="2">Cell membrane</location>
        <topology evidence="2">Multi-pass membrane protein</topology>
    </subcellularLocation>
</comment>